<dbReference type="SUPFAM" id="SSF53756">
    <property type="entry name" value="UDP-Glycosyltransferase/glycogen phosphorylase"/>
    <property type="match status" value="1"/>
</dbReference>
<reference evidence="3 4" key="1">
    <citation type="journal article" date="2020" name="Nature">
        <title>Bacterial chemolithoautotrophy via manganese oxidation.</title>
        <authorList>
            <person name="Yu H."/>
            <person name="Leadbetter J.R."/>
        </authorList>
    </citation>
    <scope>NUCLEOTIDE SEQUENCE [LARGE SCALE GENOMIC DNA]</scope>
    <source>
        <strain evidence="3 4">RBP-1</strain>
    </source>
</reference>
<gene>
    <name evidence="3" type="ORF">RAMLITH_12390</name>
</gene>
<organism evidence="3 4">
    <name type="scientific">Ramlibacter lithotrophicus</name>
    <dbReference type="NCBI Taxonomy" id="2606681"/>
    <lineage>
        <taxon>Bacteria</taxon>
        <taxon>Pseudomonadati</taxon>
        <taxon>Pseudomonadota</taxon>
        <taxon>Betaproteobacteria</taxon>
        <taxon>Burkholderiales</taxon>
        <taxon>Comamonadaceae</taxon>
        <taxon>Ramlibacter</taxon>
    </lineage>
</organism>
<dbReference type="GO" id="GO:0009244">
    <property type="term" value="P:lipopolysaccharide core region biosynthetic process"/>
    <property type="evidence" value="ECO:0007669"/>
    <property type="project" value="TreeGrafter"/>
</dbReference>
<sequence length="338" mass="37403">MVSPCDRAREPKAVLLWKIGALGDVLMTTPLLRQLRRQLPAARIDYLVGSGSRAVVEGNPHLDAVRTFDESILFRRQATRLGDVLALLRGYDTVFVLDKHWIFGWLARLSGVPRRIGFRRRSVEGWPHTRAAPYGALRHEIDCYLDLAETAGLAVDRADRAPELPGRERFLLPDEPYTVAINSGGSNPGEASHVRKLPAPLFASLVEALKARGGVVFLGSPQEHAAYEPLARRYGGRNLCGSTSLRQAWDVLARAQAVYTTDTGLMHMAGAVSSPVVAVFGPTHPLRKCPPGAHWVWKDDALYDPAYEVFGRSPDGQYFRTLRLDDILRAPTQARARI</sequence>
<keyword evidence="2 3" id="KW-0808">Transferase</keyword>
<proteinExistence type="predicted"/>
<dbReference type="InterPro" id="IPR051199">
    <property type="entry name" value="LPS_LOS_Heptosyltrfase"/>
</dbReference>
<dbReference type="PANTHER" id="PTHR30160">
    <property type="entry name" value="TETRAACYLDISACCHARIDE 4'-KINASE-RELATED"/>
    <property type="match status" value="1"/>
</dbReference>
<evidence type="ECO:0000313" key="3">
    <source>
        <dbReference type="EMBL" id="NKE66624.1"/>
    </source>
</evidence>
<keyword evidence="4" id="KW-1185">Reference proteome</keyword>
<dbReference type="GO" id="GO:0008713">
    <property type="term" value="F:ADP-heptose-lipopolysaccharide heptosyltransferase activity"/>
    <property type="evidence" value="ECO:0007669"/>
    <property type="project" value="TreeGrafter"/>
</dbReference>
<name>A0A7X6I6Z1_9BURK</name>
<dbReference type="CDD" id="cd03789">
    <property type="entry name" value="GT9_LPS_heptosyltransferase"/>
    <property type="match status" value="1"/>
</dbReference>
<dbReference type="RefSeq" id="WP_168107758.1">
    <property type="nucleotide sequence ID" value="NZ_VTOX01000004.1"/>
</dbReference>
<dbReference type="InterPro" id="IPR002201">
    <property type="entry name" value="Glyco_trans_9"/>
</dbReference>
<dbReference type="AlphaFoldDB" id="A0A7X6I6Z1"/>
<evidence type="ECO:0000313" key="4">
    <source>
        <dbReference type="Proteomes" id="UP000521868"/>
    </source>
</evidence>
<dbReference type="GO" id="GO:0005829">
    <property type="term" value="C:cytosol"/>
    <property type="evidence" value="ECO:0007669"/>
    <property type="project" value="TreeGrafter"/>
</dbReference>
<evidence type="ECO:0000256" key="2">
    <source>
        <dbReference type="ARBA" id="ARBA00022679"/>
    </source>
</evidence>
<dbReference type="Gene3D" id="3.40.50.2000">
    <property type="entry name" value="Glycogen Phosphorylase B"/>
    <property type="match status" value="2"/>
</dbReference>
<dbReference type="EMBL" id="VTOX01000004">
    <property type="protein sequence ID" value="NKE66624.1"/>
    <property type="molecule type" value="Genomic_DNA"/>
</dbReference>
<evidence type="ECO:0000256" key="1">
    <source>
        <dbReference type="ARBA" id="ARBA00022676"/>
    </source>
</evidence>
<dbReference type="PANTHER" id="PTHR30160:SF1">
    <property type="entry name" value="LIPOPOLYSACCHARIDE 1,2-N-ACETYLGLUCOSAMINETRANSFERASE-RELATED"/>
    <property type="match status" value="1"/>
</dbReference>
<protein>
    <submittedName>
        <fullName evidence="3">Glycosyltransferase family 9 protein</fullName>
    </submittedName>
</protein>
<comment type="caution">
    <text evidence="3">The sequence shown here is derived from an EMBL/GenBank/DDBJ whole genome shotgun (WGS) entry which is preliminary data.</text>
</comment>
<dbReference type="Proteomes" id="UP000521868">
    <property type="component" value="Unassembled WGS sequence"/>
</dbReference>
<accession>A0A7X6I6Z1</accession>
<keyword evidence="1" id="KW-0328">Glycosyltransferase</keyword>
<dbReference type="Pfam" id="PF01075">
    <property type="entry name" value="Glyco_transf_9"/>
    <property type="match status" value="1"/>
</dbReference>